<sequence>MDYSKFDYIIIGAGAAGLQLALKLIEDNYFESCTIGILDKSLKVQNDKAWSYWEKGKGKWDHLIAKSWSKGLFYSSKKKKVLDLDSYTYKTLRSIDFYTYALDKIESSSTATFIPVEVIKTVEYKDYVDVITSNNNYQATHVFDSRIDPSFHDTKNSITLLQHFKGIVIETEQPSFDDNVFTMMDYRLKRPNTTSFTYVLPFSPRRALVEFTYFTPTLIKDYDEWTHSYIQEILNIDKYSILEEEGGIIPMSNFKFEKTHSNKISKIGTAGGWVKPSTGYSFKSTDRFINKLISNIKKNRIPHHNLIHKRHRFYDTILLDVLYHHNEKGEEIFEKFYLRNSLTDAFDFLDDRSSLFTDIKIMYSLASMDFIKAFFKRFT</sequence>
<gene>
    <name evidence="1" type="ORF">GCM10009117_11580</name>
</gene>
<evidence type="ECO:0000313" key="1">
    <source>
        <dbReference type="EMBL" id="GAA0872011.1"/>
    </source>
</evidence>
<dbReference type="InterPro" id="IPR036188">
    <property type="entry name" value="FAD/NAD-bd_sf"/>
</dbReference>
<protein>
    <submittedName>
        <fullName evidence="1">Lycopene cyclase family protein</fullName>
    </submittedName>
</protein>
<dbReference type="SUPFAM" id="SSF51905">
    <property type="entry name" value="FAD/NAD(P)-binding domain"/>
    <property type="match status" value="1"/>
</dbReference>
<dbReference type="RefSeq" id="WP_343764832.1">
    <property type="nucleotide sequence ID" value="NZ_BAAAFG010000013.1"/>
</dbReference>
<organism evidence="1 2">
    <name type="scientific">Gangjinia marincola</name>
    <dbReference type="NCBI Taxonomy" id="578463"/>
    <lineage>
        <taxon>Bacteria</taxon>
        <taxon>Pseudomonadati</taxon>
        <taxon>Bacteroidota</taxon>
        <taxon>Flavobacteriia</taxon>
        <taxon>Flavobacteriales</taxon>
        <taxon>Flavobacteriaceae</taxon>
        <taxon>Gangjinia</taxon>
    </lineage>
</organism>
<comment type="caution">
    <text evidence="1">The sequence shown here is derived from an EMBL/GenBank/DDBJ whole genome shotgun (WGS) entry which is preliminary data.</text>
</comment>
<dbReference type="Pfam" id="PF05834">
    <property type="entry name" value="Lycopene_cycl"/>
    <property type="match status" value="1"/>
</dbReference>
<dbReference type="Gene3D" id="3.50.50.60">
    <property type="entry name" value="FAD/NAD(P)-binding domain"/>
    <property type="match status" value="1"/>
</dbReference>
<keyword evidence="2" id="KW-1185">Reference proteome</keyword>
<evidence type="ECO:0000313" key="2">
    <source>
        <dbReference type="Proteomes" id="UP001500507"/>
    </source>
</evidence>
<dbReference type="EMBL" id="BAAAFG010000013">
    <property type="protein sequence ID" value="GAA0872011.1"/>
    <property type="molecule type" value="Genomic_DNA"/>
</dbReference>
<accession>A0ABP3XRM7</accession>
<proteinExistence type="predicted"/>
<name>A0ABP3XRM7_9FLAO</name>
<dbReference type="Proteomes" id="UP001500507">
    <property type="component" value="Unassembled WGS sequence"/>
</dbReference>
<reference evidence="2" key="1">
    <citation type="journal article" date="2019" name="Int. J. Syst. Evol. Microbiol.">
        <title>The Global Catalogue of Microorganisms (GCM) 10K type strain sequencing project: providing services to taxonomists for standard genome sequencing and annotation.</title>
        <authorList>
            <consortium name="The Broad Institute Genomics Platform"/>
            <consortium name="The Broad Institute Genome Sequencing Center for Infectious Disease"/>
            <person name="Wu L."/>
            <person name="Ma J."/>
        </authorList>
    </citation>
    <scope>NUCLEOTIDE SEQUENCE [LARGE SCALE GENOMIC DNA]</scope>
    <source>
        <strain evidence="2">JCM 16082</strain>
    </source>
</reference>